<protein>
    <submittedName>
        <fullName evidence="2">Uncharacterized protein</fullName>
    </submittedName>
</protein>
<evidence type="ECO:0000313" key="2">
    <source>
        <dbReference type="EMBL" id="KAK0434192.1"/>
    </source>
</evidence>
<proteinExistence type="predicted"/>
<dbReference type="EMBL" id="JAUEPT010000073">
    <property type="protein sequence ID" value="KAK0434192.1"/>
    <property type="molecule type" value="Genomic_DNA"/>
</dbReference>
<dbReference type="AlphaFoldDB" id="A0AA39MH79"/>
<sequence length="218" mass="24269">MHTGIPVLIKNTEVPRLHGSEQQTGHLDAPPESISLTTGPSFNDDSNLTISRGSDAVVSIGGDGPDHRSDQMLGQLNVAHILPSSLLSNIFGLAFNRLPGYEIVVGGTFDVVMREHYPERSSLRTLSLTNWACGVLNTFLEKELDIEMQVLMRHSYGGLRGRYLYPSSFRLLKCIPVFPASHFIPAIAHGGGTYRNWAEPDWKYVFWDENYAKLVEVK</sequence>
<name>A0AA39MH79_9AGAR</name>
<evidence type="ECO:0000313" key="3">
    <source>
        <dbReference type="Proteomes" id="UP001175226"/>
    </source>
</evidence>
<evidence type="ECO:0000256" key="1">
    <source>
        <dbReference type="SAM" id="MobiDB-lite"/>
    </source>
</evidence>
<dbReference type="Proteomes" id="UP001175226">
    <property type="component" value="Unassembled WGS sequence"/>
</dbReference>
<reference evidence="2" key="1">
    <citation type="submission" date="2023-06" db="EMBL/GenBank/DDBJ databases">
        <authorList>
            <consortium name="Lawrence Berkeley National Laboratory"/>
            <person name="Ahrendt S."/>
            <person name="Sahu N."/>
            <person name="Indic B."/>
            <person name="Wong-Bajracharya J."/>
            <person name="Merenyi Z."/>
            <person name="Ke H.-M."/>
            <person name="Monk M."/>
            <person name="Kocsube S."/>
            <person name="Drula E."/>
            <person name="Lipzen A."/>
            <person name="Balint B."/>
            <person name="Henrissat B."/>
            <person name="Andreopoulos B."/>
            <person name="Martin F.M."/>
            <person name="Harder C.B."/>
            <person name="Rigling D."/>
            <person name="Ford K.L."/>
            <person name="Foster G.D."/>
            <person name="Pangilinan J."/>
            <person name="Papanicolaou A."/>
            <person name="Barry K."/>
            <person name="LaButti K."/>
            <person name="Viragh M."/>
            <person name="Koriabine M."/>
            <person name="Yan M."/>
            <person name="Riley R."/>
            <person name="Champramary S."/>
            <person name="Plett K.L."/>
            <person name="Tsai I.J."/>
            <person name="Slot J."/>
            <person name="Sipos G."/>
            <person name="Plett J."/>
            <person name="Nagy L.G."/>
            <person name="Grigoriev I.V."/>
        </authorList>
    </citation>
    <scope>NUCLEOTIDE SEQUENCE</scope>
    <source>
        <strain evidence="2">FPL87.14</strain>
    </source>
</reference>
<feature type="region of interest" description="Disordered" evidence="1">
    <location>
        <begin position="11"/>
        <end position="32"/>
    </location>
</feature>
<accession>A0AA39MH79</accession>
<keyword evidence="3" id="KW-1185">Reference proteome</keyword>
<organism evidence="2 3">
    <name type="scientific">Armillaria borealis</name>
    <dbReference type="NCBI Taxonomy" id="47425"/>
    <lineage>
        <taxon>Eukaryota</taxon>
        <taxon>Fungi</taxon>
        <taxon>Dikarya</taxon>
        <taxon>Basidiomycota</taxon>
        <taxon>Agaricomycotina</taxon>
        <taxon>Agaricomycetes</taxon>
        <taxon>Agaricomycetidae</taxon>
        <taxon>Agaricales</taxon>
        <taxon>Marasmiineae</taxon>
        <taxon>Physalacriaceae</taxon>
        <taxon>Armillaria</taxon>
    </lineage>
</organism>
<gene>
    <name evidence="2" type="ORF">EV421DRAFT_1909502</name>
</gene>
<comment type="caution">
    <text evidence="2">The sequence shown here is derived from an EMBL/GenBank/DDBJ whole genome shotgun (WGS) entry which is preliminary data.</text>
</comment>